<evidence type="ECO:0000313" key="4">
    <source>
        <dbReference type="Proteomes" id="UP000534870"/>
    </source>
</evidence>
<dbReference type="InterPro" id="IPR005545">
    <property type="entry name" value="YCII"/>
</dbReference>
<sequence>MAFYIVTMSHPDGPEWNHYVAEHVEYLLDLIEQGRLKASGPIKGTPLRSGFLILEADNQREVEAMVKGDPFSRENLIVTLSVEEWDPLFGVFGEQSSKTLPPDLKAIAEKLGYV</sequence>
<dbReference type="InterPro" id="IPR011008">
    <property type="entry name" value="Dimeric_a/b-barrel"/>
</dbReference>
<evidence type="ECO:0000256" key="1">
    <source>
        <dbReference type="ARBA" id="ARBA00007689"/>
    </source>
</evidence>
<dbReference type="Proteomes" id="UP000534870">
    <property type="component" value="Unassembled WGS sequence"/>
</dbReference>
<reference evidence="3 4" key="1">
    <citation type="submission" date="2020-06" db="EMBL/GenBank/DDBJ databases">
        <title>Description of novel acetic acid bacteria.</title>
        <authorList>
            <person name="Sombolestani A."/>
        </authorList>
    </citation>
    <scope>NUCLEOTIDE SEQUENCE [LARGE SCALE GENOMIC DNA]</scope>
    <source>
        <strain evidence="3 4">LMG 31431</strain>
    </source>
</reference>
<evidence type="ECO:0000313" key="3">
    <source>
        <dbReference type="EMBL" id="NVN10745.1"/>
    </source>
</evidence>
<dbReference type="Pfam" id="PF03795">
    <property type="entry name" value="YCII"/>
    <property type="match status" value="1"/>
</dbReference>
<dbReference type="PANTHER" id="PTHR37828">
    <property type="entry name" value="GSR2449 PROTEIN"/>
    <property type="match status" value="1"/>
</dbReference>
<organism evidence="3 4">
    <name type="scientific">Nguyenibacter vanlangensis</name>
    <dbReference type="NCBI Taxonomy" id="1216886"/>
    <lineage>
        <taxon>Bacteria</taxon>
        <taxon>Pseudomonadati</taxon>
        <taxon>Pseudomonadota</taxon>
        <taxon>Alphaproteobacteria</taxon>
        <taxon>Acetobacterales</taxon>
        <taxon>Acetobacteraceae</taxon>
        <taxon>Nguyenibacter</taxon>
    </lineage>
</organism>
<evidence type="ECO:0000259" key="2">
    <source>
        <dbReference type="Pfam" id="PF03795"/>
    </source>
</evidence>
<comment type="caution">
    <text evidence="3">The sequence shown here is derived from an EMBL/GenBank/DDBJ whole genome shotgun (WGS) entry which is preliminary data.</text>
</comment>
<gene>
    <name evidence="3" type="ORF">HUK84_06230</name>
</gene>
<dbReference type="PANTHER" id="PTHR37828:SF1">
    <property type="entry name" value="YCII-RELATED DOMAIN-CONTAINING PROTEIN"/>
    <property type="match status" value="1"/>
</dbReference>
<dbReference type="RefSeq" id="WP_176639504.1">
    <property type="nucleotide sequence ID" value="NZ_JABXXP010000070.1"/>
</dbReference>
<proteinExistence type="inferred from homology"/>
<feature type="domain" description="YCII-related" evidence="2">
    <location>
        <begin position="2"/>
        <end position="85"/>
    </location>
</feature>
<protein>
    <recommendedName>
        <fullName evidence="2">YCII-related domain-containing protein</fullName>
    </recommendedName>
</protein>
<dbReference type="EMBL" id="JABXXP010000070">
    <property type="protein sequence ID" value="NVN10745.1"/>
    <property type="molecule type" value="Genomic_DNA"/>
</dbReference>
<dbReference type="Gene3D" id="3.30.70.1060">
    <property type="entry name" value="Dimeric alpha+beta barrel"/>
    <property type="match status" value="1"/>
</dbReference>
<comment type="similarity">
    <text evidence="1">Belongs to the YciI family.</text>
</comment>
<accession>A0A7Y7IUV4</accession>
<dbReference type="AlphaFoldDB" id="A0A7Y7IUV4"/>
<dbReference type="SUPFAM" id="SSF54909">
    <property type="entry name" value="Dimeric alpha+beta barrel"/>
    <property type="match status" value="1"/>
</dbReference>
<name>A0A7Y7IUV4_9PROT</name>